<evidence type="ECO:0000259" key="3">
    <source>
        <dbReference type="Pfam" id="PF02563"/>
    </source>
</evidence>
<accession>A0A6V8MI62</accession>
<reference evidence="6" key="1">
    <citation type="submission" date="2020-06" db="EMBL/GenBank/DDBJ databases">
        <title>Draft genomic sequence of Geomonas sp. Red330.</title>
        <authorList>
            <person name="Itoh H."/>
            <person name="Zhenxing X."/>
            <person name="Ushijima N."/>
            <person name="Masuda Y."/>
            <person name="Shiratori Y."/>
            <person name="Senoo K."/>
        </authorList>
    </citation>
    <scope>NUCLEOTIDE SEQUENCE [LARGE SCALE GENOMIC DNA]</scope>
    <source>
        <strain evidence="6">Red330</strain>
    </source>
</reference>
<evidence type="ECO:0000259" key="4">
    <source>
        <dbReference type="Pfam" id="PF10531"/>
    </source>
</evidence>
<proteinExistence type="predicted"/>
<dbReference type="InterPro" id="IPR049712">
    <property type="entry name" value="Poly_export"/>
</dbReference>
<feature type="compositionally biased region" description="Basic and acidic residues" evidence="2">
    <location>
        <begin position="238"/>
        <end position="260"/>
    </location>
</feature>
<dbReference type="Gene3D" id="3.30.1950.10">
    <property type="entry name" value="wza like domain"/>
    <property type="match status" value="1"/>
</dbReference>
<evidence type="ECO:0000313" key="6">
    <source>
        <dbReference type="Proteomes" id="UP000556026"/>
    </source>
</evidence>
<name>A0A6V8MI62_9BACT</name>
<feature type="domain" description="Polysaccharide export protein N-terminal" evidence="3">
    <location>
        <begin position="313"/>
        <end position="386"/>
    </location>
</feature>
<protein>
    <recommendedName>
        <fullName evidence="7">Sugar ABC transporter substrate-binding protein</fullName>
    </recommendedName>
</protein>
<feature type="compositionally biased region" description="Polar residues" evidence="2">
    <location>
        <begin position="179"/>
        <end position="190"/>
    </location>
</feature>
<dbReference type="EMBL" id="BLXX01000004">
    <property type="protein sequence ID" value="GFO59349.1"/>
    <property type="molecule type" value="Genomic_DNA"/>
</dbReference>
<feature type="region of interest" description="Disordered" evidence="2">
    <location>
        <begin position="52"/>
        <end position="108"/>
    </location>
</feature>
<organism evidence="5 6">
    <name type="scientific">Geomonas silvestris</name>
    <dbReference type="NCBI Taxonomy" id="2740184"/>
    <lineage>
        <taxon>Bacteria</taxon>
        <taxon>Pseudomonadati</taxon>
        <taxon>Thermodesulfobacteriota</taxon>
        <taxon>Desulfuromonadia</taxon>
        <taxon>Geobacterales</taxon>
        <taxon>Geobacteraceae</taxon>
        <taxon>Geomonas</taxon>
    </lineage>
</organism>
<gene>
    <name evidence="5" type="ORF">GMST_16740</name>
</gene>
<feature type="region of interest" description="Disordered" evidence="2">
    <location>
        <begin position="134"/>
        <end position="282"/>
    </location>
</feature>
<evidence type="ECO:0000313" key="5">
    <source>
        <dbReference type="EMBL" id="GFO59349.1"/>
    </source>
</evidence>
<dbReference type="GO" id="GO:0015159">
    <property type="term" value="F:polysaccharide transmembrane transporter activity"/>
    <property type="evidence" value="ECO:0007669"/>
    <property type="project" value="InterPro"/>
</dbReference>
<dbReference type="InterPro" id="IPR019554">
    <property type="entry name" value="Soluble_ligand-bd"/>
</dbReference>
<dbReference type="Pfam" id="PF02563">
    <property type="entry name" value="Poly_export"/>
    <property type="match status" value="1"/>
</dbReference>
<dbReference type="AlphaFoldDB" id="A0A6V8MI62"/>
<evidence type="ECO:0000256" key="1">
    <source>
        <dbReference type="ARBA" id="ARBA00022729"/>
    </source>
</evidence>
<feature type="domain" description="Soluble ligand binding" evidence="4">
    <location>
        <begin position="661"/>
        <end position="711"/>
    </location>
</feature>
<dbReference type="PANTHER" id="PTHR33619">
    <property type="entry name" value="POLYSACCHARIDE EXPORT PROTEIN GFCE-RELATED"/>
    <property type="match status" value="1"/>
</dbReference>
<feature type="compositionally biased region" description="Low complexity" evidence="2">
    <location>
        <begin position="223"/>
        <end position="237"/>
    </location>
</feature>
<feature type="domain" description="Soluble ligand binding" evidence="4">
    <location>
        <begin position="477"/>
        <end position="529"/>
    </location>
</feature>
<keyword evidence="6" id="KW-1185">Reference proteome</keyword>
<feature type="domain" description="Soluble ligand binding" evidence="4">
    <location>
        <begin position="393"/>
        <end position="443"/>
    </location>
</feature>
<feature type="domain" description="Soluble ligand binding" evidence="4">
    <location>
        <begin position="759"/>
        <end position="799"/>
    </location>
</feature>
<dbReference type="PANTHER" id="PTHR33619:SF3">
    <property type="entry name" value="POLYSACCHARIDE EXPORT PROTEIN GFCE-RELATED"/>
    <property type="match status" value="1"/>
</dbReference>
<evidence type="ECO:0008006" key="7">
    <source>
        <dbReference type="Google" id="ProtNLM"/>
    </source>
</evidence>
<sequence>MGIVHSMKRLLSSVIVIIVLVSASASWGANLFGSFTEDPSADQEALFPYQGQRQGGANLGAGPDGGGQGPDADQGYGSAYPQQYPESGSEGYDAQADLPPSDSLDLPTQLPSQYQQFQQDYQLYQQYLQGQQSFGGQLPQGMGQGMPQQGQQLPPGQTQPGLPGTNQFGAQGQFIGPNGSRNYFQPSQLPMDQEDFLPMPYLDDDYQPRGPLNLTKEKKDGSQPTPAQAPQQKAPSDAAKDKPDAGDLKGLKKLPRRDPLRGLSSIERTLSETPVTAEKAKSQPYGTGVLTQFGYSFFRQGYPRFAPLTDIPVGPDYRINVGDRLVLTVWGSFDGVYNVEVNRAGEITLPRVGAVKVAGERFDQAPTLIRAAIGKVYKNFNLNVNMGRLRSIKVYVVGEVQRPGDYNVNSLTTVLSALVLAGGPTKNGSLRSIQINRAGQVVETVDLYQFFLKGDKGKDIRLQPGDTVLVPVVGPVAGVAGNVRRPAIYELKSERNLKDLLDLAGGINPSGYLQRIQVYRVQAHDKKMVTDINLDLNGDRGIDQQAGSFAVQDHDVVQVLPIDGVLHGYVRLSGHVLRPGDVALKPGMRVSALLSRDNLLPEYYGQAGQVIRLCPPDQHPEVIFFDLSKALAQDPANDLELKEFDRVRVFSRKEMEELPFVRINGEVQRPGQKRFFQNMTVRDLLMAGGNVKMDAYLKNAEITRLRRSGDSVSSYSIQVDLEKALAGGVENIKLQPFDELSVRRIPNWSESTERYVLLKGEFRFPGVYPIFKGERLSSVIERAGGFTDLAYLKGAKFTREIARRLQQQRMDEALSKAQEDIIKLQTKIAQTAASAEEVASTKTTLETLMQSVEVLKSKRAEGRVLIEIASLEELKGSVYDVELQGGDRLTVPSDPGTVNVIGDVYNQNSIVSQREKSVEWYLDQVGGATGDADLSEVYVVKVNGSVISRKNSGHFLFFNSFWHKHLDSGDTVIVPRQYEKTAWLRDIKDIAQVLGNIAVTAGVLVAAGLKF</sequence>
<dbReference type="Gene3D" id="3.10.560.10">
    <property type="entry name" value="Outer membrane lipoprotein wza domain like"/>
    <property type="match status" value="5"/>
</dbReference>
<keyword evidence="1" id="KW-0732">Signal</keyword>
<dbReference type="Pfam" id="PF10531">
    <property type="entry name" value="SLBB"/>
    <property type="match status" value="4"/>
</dbReference>
<feature type="compositionally biased region" description="Gly residues" evidence="2">
    <location>
        <begin position="53"/>
        <end position="69"/>
    </location>
</feature>
<comment type="caution">
    <text evidence="5">The sequence shown here is derived from an EMBL/GenBank/DDBJ whole genome shotgun (WGS) entry which is preliminary data.</text>
</comment>
<dbReference type="Proteomes" id="UP000556026">
    <property type="component" value="Unassembled WGS sequence"/>
</dbReference>
<feature type="compositionally biased region" description="Low complexity" evidence="2">
    <location>
        <begin position="134"/>
        <end position="165"/>
    </location>
</feature>
<dbReference type="InterPro" id="IPR003715">
    <property type="entry name" value="Poly_export_N"/>
</dbReference>
<evidence type="ECO:0000256" key="2">
    <source>
        <dbReference type="SAM" id="MobiDB-lite"/>
    </source>
</evidence>